<comment type="caution">
    <text evidence="1">The sequence shown here is derived from an EMBL/GenBank/DDBJ whole genome shotgun (WGS) entry which is preliminary data.</text>
</comment>
<proteinExistence type="predicted"/>
<gene>
    <name evidence="1" type="ORF">PSYMO_08919</name>
</gene>
<evidence type="ECO:0000313" key="2">
    <source>
        <dbReference type="Proteomes" id="UP000003465"/>
    </source>
</evidence>
<dbReference type="EMBL" id="AEAG01000343">
    <property type="protein sequence ID" value="EGH21607.1"/>
    <property type="molecule type" value="Genomic_DNA"/>
</dbReference>
<sequence length="29" mass="3013">AGANQTSASSQELSRLATSFNSLVANFKL</sequence>
<name>A0A656G7K0_PSEA0</name>
<dbReference type="AlphaFoldDB" id="A0A656G7K0"/>
<accession>A0A656G7K0</accession>
<protein>
    <submittedName>
        <fullName evidence="1">Methyl-accepting chemotaxis protein</fullName>
    </submittedName>
</protein>
<reference evidence="1 2" key="1">
    <citation type="journal article" date="2011" name="PLoS Pathog.">
        <title>Dynamic evolution of pathogenicity revealed by sequencing and comparative genomics of 19 Pseudomonas syringae isolates.</title>
        <authorList>
            <person name="Baltrus D.A."/>
            <person name="Nishimura M.T."/>
            <person name="Romanchuk A."/>
            <person name="Chang J.H."/>
            <person name="Mukhtar M.S."/>
            <person name="Cherkis K."/>
            <person name="Roach J."/>
            <person name="Grant S.R."/>
            <person name="Jones C.D."/>
            <person name="Dangl J.L."/>
        </authorList>
    </citation>
    <scope>NUCLEOTIDE SEQUENCE [LARGE SCALE GENOMIC DNA]</scope>
    <source>
        <strain evidence="1 2">301020</strain>
    </source>
</reference>
<organism evidence="1 2">
    <name type="scientific">Pseudomonas amygdali pv. mori str. 301020</name>
    <dbReference type="NCBI Taxonomy" id="629261"/>
    <lineage>
        <taxon>Bacteria</taxon>
        <taxon>Pseudomonadati</taxon>
        <taxon>Pseudomonadota</taxon>
        <taxon>Gammaproteobacteria</taxon>
        <taxon>Pseudomonadales</taxon>
        <taxon>Pseudomonadaceae</taxon>
        <taxon>Pseudomonas</taxon>
        <taxon>Pseudomonas amygdali</taxon>
    </lineage>
</organism>
<dbReference type="Proteomes" id="UP000003465">
    <property type="component" value="Unassembled WGS sequence"/>
</dbReference>
<evidence type="ECO:0000313" key="1">
    <source>
        <dbReference type="EMBL" id="EGH21607.1"/>
    </source>
</evidence>
<feature type="non-terminal residue" evidence="1">
    <location>
        <position position="1"/>
    </location>
</feature>